<evidence type="ECO:0000313" key="4">
    <source>
        <dbReference type="EMBL" id="OQR70259.1"/>
    </source>
</evidence>
<proteinExistence type="predicted"/>
<name>A0A1V9X9N6_9ACAR</name>
<dbReference type="InterPro" id="IPR000859">
    <property type="entry name" value="CUB_dom"/>
</dbReference>
<dbReference type="InterPro" id="IPR035914">
    <property type="entry name" value="Sperma_CUB_dom_sf"/>
</dbReference>
<protein>
    <recommendedName>
        <fullName evidence="3">CUB domain-containing protein</fullName>
    </recommendedName>
</protein>
<reference evidence="4 5" key="1">
    <citation type="journal article" date="2017" name="Gigascience">
        <title>Draft genome of the honey bee ectoparasitic mite, Tropilaelaps mercedesae, is shaped by the parasitic life history.</title>
        <authorList>
            <person name="Dong X."/>
            <person name="Armstrong S.D."/>
            <person name="Xia D."/>
            <person name="Makepeace B.L."/>
            <person name="Darby A.C."/>
            <person name="Kadowaki T."/>
        </authorList>
    </citation>
    <scope>NUCLEOTIDE SEQUENCE [LARGE SCALE GENOMIC DNA]</scope>
    <source>
        <strain evidence="4">Wuxi-XJTLU</strain>
    </source>
</reference>
<dbReference type="AlphaFoldDB" id="A0A1V9X9N6"/>
<dbReference type="InParanoid" id="A0A1V9X9N6"/>
<evidence type="ECO:0000256" key="1">
    <source>
        <dbReference type="ARBA" id="ARBA00023157"/>
    </source>
</evidence>
<evidence type="ECO:0000259" key="3">
    <source>
        <dbReference type="PROSITE" id="PS01180"/>
    </source>
</evidence>
<sequence length="426" mass="48275">MMVMKISGNMIKMRLNARMKIVVSAMLLLHTKAHSPEVASRALRNTKLMKFEKDLSSLAHLERQKRFFMFFTMLSYPNDPCKYDETRNGTCMEESECRDAGGTSRAHSYCGRLKGANLGICCLLHGSCGNTVSKRNNTFFVNPDHPKNTTTSQICDLTVPTNDACFIRLDFFDFQIHPPVHGNCVADRFYIPELSRSIPMLCGYNNDTHMYLDVNGLQKITLRIALGQWRGDRKWTIKIARISCWSDAAPPRGCLQYFRKGSGFIRSFNYNDWSPKDSSQIAGFDYTACVRREAEKCYTVWSSEFFSLSSSNNTKDVAVTGDSCSANSKVIIAEGYDISARNITFDRFCGGKLSALAGSRNSSNVYTSSTPFQVRVKTARSFLPERLGKGFVLHYQQLQCLDPPVSGITRHENYDPLAWLEKFQFW</sequence>
<dbReference type="SUPFAM" id="SSF49854">
    <property type="entry name" value="Spermadhesin, CUB domain"/>
    <property type="match status" value="1"/>
</dbReference>
<feature type="domain" description="CUB" evidence="3">
    <location>
        <begin position="128"/>
        <end position="203"/>
    </location>
</feature>
<accession>A0A1V9X9N6</accession>
<feature type="disulfide bond" evidence="2">
    <location>
        <begin position="128"/>
        <end position="155"/>
    </location>
</feature>
<dbReference type="Proteomes" id="UP000192247">
    <property type="component" value="Unassembled WGS sequence"/>
</dbReference>
<evidence type="ECO:0000256" key="2">
    <source>
        <dbReference type="PROSITE-ProRule" id="PRU00059"/>
    </source>
</evidence>
<gene>
    <name evidence="4" type="ORF">BIW11_11742</name>
</gene>
<dbReference type="EMBL" id="MNPL01018125">
    <property type="protein sequence ID" value="OQR70259.1"/>
    <property type="molecule type" value="Genomic_DNA"/>
</dbReference>
<dbReference type="PANTHER" id="PTHR33236">
    <property type="entry name" value="INTRAFLAGELLAR TRANSPORT PROTEIN 122 FAMILY PROTEIN-RELATED"/>
    <property type="match status" value="1"/>
</dbReference>
<comment type="caution">
    <text evidence="2">Lacks conserved residue(s) required for the propagation of feature annotation.</text>
</comment>
<keyword evidence="1 2" id="KW-1015">Disulfide bond</keyword>
<dbReference type="InterPro" id="IPR058698">
    <property type="entry name" value="CUB_metazoa"/>
</dbReference>
<dbReference type="OrthoDB" id="6378913at2759"/>
<dbReference type="Pfam" id="PF26080">
    <property type="entry name" value="CUB_animal"/>
    <property type="match status" value="1"/>
</dbReference>
<dbReference type="STRING" id="418985.A0A1V9X9N6"/>
<evidence type="ECO:0000313" key="5">
    <source>
        <dbReference type="Proteomes" id="UP000192247"/>
    </source>
</evidence>
<organism evidence="4 5">
    <name type="scientific">Tropilaelaps mercedesae</name>
    <dbReference type="NCBI Taxonomy" id="418985"/>
    <lineage>
        <taxon>Eukaryota</taxon>
        <taxon>Metazoa</taxon>
        <taxon>Ecdysozoa</taxon>
        <taxon>Arthropoda</taxon>
        <taxon>Chelicerata</taxon>
        <taxon>Arachnida</taxon>
        <taxon>Acari</taxon>
        <taxon>Parasitiformes</taxon>
        <taxon>Mesostigmata</taxon>
        <taxon>Gamasina</taxon>
        <taxon>Dermanyssoidea</taxon>
        <taxon>Laelapidae</taxon>
        <taxon>Tropilaelaps</taxon>
    </lineage>
</organism>
<comment type="caution">
    <text evidence="4">The sequence shown here is derived from an EMBL/GenBank/DDBJ whole genome shotgun (WGS) entry which is preliminary data.</text>
</comment>
<keyword evidence="5" id="KW-1185">Reference proteome</keyword>
<dbReference type="PANTHER" id="PTHR33236:SF5">
    <property type="entry name" value="CUB DOMAIN-CONTAINING PROTEIN"/>
    <property type="match status" value="1"/>
</dbReference>
<dbReference type="Gene3D" id="2.60.120.290">
    <property type="entry name" value="Spermadhesin, CUB domain"/>
    <property type="match status" value="1"/>
</dbReference>
<dbReference type="PROSITE" id="PS01180">
    <property type="entry name" value="CUB"/>
    <property type="match status" value="1"/>
</dbReference>